<reference evidence="1 2" key="1">
    <citation type="submission" date="2024-09" db="EMBL/GenBank/DDBJ databases">
        <title>The Natural Products Discovery Center: Release of the First 8490 Sequenced Strains for Exploring Actinobacteria Biosynthetic Diversity.</title>
        <authorList>
            <person name="Kalkreuter E."/>
            <person name="Kautsar S.A."/>
            <person name="Yang D."/>
            <person name="Bader C.D."/>
            <person name="Teijaro C.N."/>
            <person name="Fluegel L."/>
            <person name="Davis C.M."/>
            <person name="Simpson J.R."/>
            <person name="Lauterbach L."/>
            <person name="Steele A.D."/>
            <person name="Gui C."/>
            <person name="Meng S."/>
            <person name="Li G."/>
            <person name="Viehrig K."/>
            <person name="Ye F."/>
            <person name="Su P."/>
            <person name="Kiefer A.F."/>
            <person name="Nichols A."/>
            <person name="Cepeda A.J."/>
            <person name="Yan W."/>
            <person name="Fan B."/>
            <person name="Jiang Y."/>
            <person name="Adhikari A."/>
            <person name="Zheng C.-J."/>
            <person name="Schuster L."/>
            <person name="Cowan T.M."/>
            <person name="Smanski M.J."/>
            <person name="Chevrette M.G."/>
            <person name="De Carvalho L.P.S."/>
            <person name="Shen B."/>
        </authorList>
    </citation>
    <scope>NUCLEOTIDE SEQUENCE [LARGE SCALE GENOMIC DNA]</scope>
    <source>
        <strain evidence="1 2">NPDC057399</strain>
    </source>
</reference>
<name>A0ABW6JBI3_STRCE</name>
<evidence type="ECO:0000313" key="1">
    <source>
        <dbReference type="EMBL" id="MFE7961785.1"/>
    </source>
</evidence>
<accession>A0ABW6JBI3</accession>
<protein>
    <submittedName>
        <fullName evidence="1">Uncharacterized protein</fullName>
    </submittedName>
</protein>
<sequence>MTRSWDWATGEGLLGLDDLGEWDAAFERGERNLGTAAIGLAFNCPLEDASPRIVRATQLPDTDQRGFAFTAVGTAARLNGALTPELYEVLRAAGPGRRSIAVNAVGDTMTFVPFRDLPPWLKRWKAVSAVLNKLEAWRLRIAYAAEDAWQALRGRRS</sequence>
<comment type="caution">
    <text evidence="1">The sequence shown here is derived from an EMBL/GenBank/DDBJ whole genome shotgun (WGS) entry which is preliminary data.</text>
</comment>
<keyword evidence="2" id="KW-1185">Reference proteome</keyword>
<proteinExistence type="predicted"/>
<dbReference type="Proteomes" id="UP001600650">
    <property type="component" value="Unassembled WGS sequence"/>
</dbReference>
<gene>
    <name evidence="1" type="ORF">ACFU0X_01835</name>
</gene>
<dbReference type="RefSeq" id="WP_019525198.1">
    <property type="nucleotide sequence ID" value="NZ_JBHVBU010000003.1"/>
</dbReference>
<organism evidence="1 2">
    <name type="scientific">Streptomyces cellulosae</name>
    <dbReference type="NCBI Taxonomy" id="1968"/>
    <lineage>
        <taxon>Bacteria</taxon>
        <taxon>Bacillati</taxon>
        <taxon>Actinomycetota</taxon>
        <taxon>Actinomycetes</taxon>
        <taxon>Kitasatosporales</taxon>
        <taxon>Streptomycetaceae</taxon>
        <taxon>Streptomyces</taxon>
    </lineage>
</organism>
<evidence type="ECO:0000313" key="2">
    <source>
        <dbReference type="Proteomes" id="UP001600650"/>
    </source>
</evidence>
<dbReference type="EMBL" id="JBHVBU010000003">
    <property type="protein sequence ID" value="MFE7961785.1"/>
    <property type="molecule type" value="Genomic_DNA"/>
</dbReference>